<evidence type="ECO:0000313" key="1">
    <source>
        <dbReference type="EMBL" id="EAY14728.1"/>
    </source>
</evidence>
<organism evidence="1 2">
    <name type="scientific">Trichomonas vaginalis (strain ATCC PRA-98 / G3)</name>
    <dbReference type="NCBI Taxonomy" id="412133"/>
    <lineage>
        <taxon>Eukaryota</taxon>
        <taxon>Metamonada</taxon>
        <taxon>Parabasalia</taxon>
        <taxon>Trichomonadida</taxon>
        <taxon>Trichomonadidae</taxon>
        <taxon>Trichomonas</taxon>
    </lineage>
</organism>
<dbReference type="EMBL" id="DS113266">
    <property type="protein sequence ID" value="EAY14728.1"/>
    <property type="molecule type" value="Genomic_DNA"/>
</dbReference>
<proteinExistence type="predicted"/>
<dbReference type="RefSeq" id="XP_001326951.1">
    <property type="nucleotide sequence ID" value="XM_001326916.1"/>
</dbReference>
<dbReference type="VEuPathDB" id="TrichDB:TVAGG3_0960960"/>
<evidence type="ECO:0008006" key="3">
    <source>
        <dbReference type="Google" id="ProtNLM"/>
    </source>
</evidence>
<keyword evidence="2" id="KW-1185">Reference proteome</keyword>
<name>A2DXZ2_TRIV3</name>
<dbReference type="VEuPathDB" id="TrichDB:TVAG_038340"/>
<reference evidence="1" key="1">
    <citation type="submission" date="2006-10" db="EMBL/GenBank/DDBJ databases">
        <authorList>
            <person name="Amadeo P."/>
            <person name="Zhao Q."/>
            <person name="Wortman J."/>
            <person name="Fraser-Liggett C."/>
            <person name="Carlton J."/>
        </authorList>
    </citation>
    <scope>NUCLEOTIDE SEQUENCE</scope>
    <source>
        <strain evidence="1">G3</strain>
    </source>
</reference>
<reference evidence="1" key="2">
    <citation type="journal article" date="2007" name="Science">
        <title>Draft genome sequence of the sexually transmitted pathogen Trichomonas vaginalis.</title>
        <authorList>
            <person name="Carlton J.M."/>
            <person name="Hirt R.P."/>
            <person name="Silva J.C."/>
            <person name="Delcher A.L."/>
            <person name="Schatz M."/>
            <person name="Zhao Q."/>
            <person name="Wortman J.R."/>
            <person name="Bidwell S.L."/>
            <person name="Alsmark U.C.M."/>
            <person name="Besteiro S."/>
            <person name="Sicheritz-Ponten T."/>
            <person name="Noel C.J."/>
            <person name="Dacks J.B."/>
            <person name="Foster P.G."/>
            <person name="Simillion C."/>
            <person name="Van de Peer Y."/>
            <person name="Miranda-Saavedra D."/>
            <person name="Barton G.J."/>
            <person name="Westrop G.D."/>
            <person name="Mueller S."/>
            <person name="Dessi D."/>
            <person name="Fiori P.L."/>
            <person name="Ren Q."/>
            <person name="Paulsen I."/>
            <person name="Zhang H."/>
            <person name="Bastida-Corcuera F.D."/>
            <person name="Simoes-Barbosa A."/>
            <person name="Brown M.T."/>
            <person name="Hayes R.D."/>
            <person name="Mukherjee M."/>
            <person name="Okumura C.Y."/>
            <person name="Schneider R."/>
            <person name="Smith A.J."/>
            <person name="Vanacova S."/>
            <person name="Villalvazo M."/>
            <person name="Haas B.J."/>
            <person name="Pertea M."/>
            <person name="Feldblyum T.V."/>
            <person name="Utterback T.R."/>
            <person name="Shu C.L."/>
            <person name="Osoegawa K."/>
            <person name="de Jong P.J."/>
            <person name="Hrdy I."/>
            <person name="Horvathova L."/>
            <person name="Zubacova Z."/>
            <person name="Dolezal P."/>
            <person name="Malik S.B."/>
            <person name="Logsdon J.M. Jr."/>
            <person name="Henze K."/>
            <person name="Gupta A."/>
            <person name="Wang C.C."/>
            <person name="Dunne R.L."/>
            <person name="Upcroft J.A."/>
            <person name="Upcroft P."/>
            <person name="White O."/>
            <person name="Salzberg S.L."/>
            <person name="Tang P."/>
            <person name="Chiu C.-H."/>
            <person name="Lee Y.-S."/>
            <person name="Embley T.M."/>
            <person name="Coombs G.H."/>
            <person name="Mottram J.C."/>
            <person name="Tachezy J."/>
            <person name="Fraser-Liggett C.M."/>
            <person name="Johnson P.J."/>
        </authorList>
    </citation>
    <scope>NUCLEOTIDE SEQUENCE [LARGE SCALE GENOMIC DNA]</scope>
    <source>
        <strain evidence="1">G3</strain>
    </source>
</reference>
<protein>
    <recommendedName>
        <fullName evidence="3">LisH domain-containing protein</fullName>
    </recommendedName>
</protein>
<dbReference type="InParanoid" id="A2DXZ2"/>
<sequence length="186" mass="21336">MSKAPTQFSAKSKIYASLHQDEIADRTRQAFEKAGGPNHFQSKTVSLAAKEVVGSKEHKFCTLQPRITPIDNDPWKDGFSLVVAFLKHYKMQNTLDTIMTELGSSPFPEQKHVYDPNLTETYFKQLTDLQENFAARDFEQNVMNFMEDIKYEDALQFSPLVSQSPISKKRPLKYDTKPVQKGRKKV</sequence>
<accession>A2DXZ2</accession>
<dbReference type="KEGG" id="tva:4772721"/>
<gene>
    <name evidence="1" type="ORF">TVAG_038340</name>
</gene>
<evidence type="ECO:0000313" key="2">
    <source>
        <dbReference type="Proteomes" id="UP000001542"/>
    </source>
</evidence>
<dbReference type="AlphaFoldDB" id="A2DXZ2"/>
<dbReference type="Proteomes" id="UP000001542">
    <property type="component" value="Unassembled WGS sequence"/>
</dbReference>